<dbReference type="EMBL" id="JAKEKT020000020">
    <property type="protein sequence ID" value="KAL1645172.1"/>
    <property type="molecule type" value="Genomic_DNA"/>
</dbReference>
<proteinExistence type="predicted"/>
<comment type="caution">
    <text evidence="1">The sequence shown here is derived from an EMBL/GenBank/DDBJ whole genome shotgun (WGS) entry which is preliminary data.</text>
</comment>
<keyword evidence="2" id="KW-1185">Reference proteome</keyword>
<organism evidence="1 2">
    <name type="scientific">Diplodia intermedia</name>
    <dbReference type="NCBI Taxonomy" id="856260"/>
    <lineage>
        <taxon>Eukaryota</taxon>
        <taxon>Fungi</taxon>
        <taxon>Dikarya</taxon>
        <taxon>Ascomycota</taxon>
        <taxon>Pezizomycotina</taxon>
        <taxon>Dothideomycetes</taxon>
        <taxon>Dothideomycetes incertae sedis</taxon>
        <taxon>Botryosphaeriales</taxon>
        <taxon>Botryosphaeriaceae</taxon>
        <taxon>Diplodia</taxon>
    </lineage>
</organism>
<evidence type="ECO:0000313" key="2">
    <source>
        <dbReference type="Proteomes" id="UP001521184"/>
    </source>
</evidence>
<accession>A0ABR3TUX3</accession>
<dbReference type="Proteomes" id="UP001521184">
    <property type="component" value="Unassembled WGS sequence"/>
</dbReference>
<reference evidence="1 2" key="1">
    <citation type="journal article" date="2023" name="Plant Dis.">
        <title>First Report of Diplodia intermedia Causing Canker and Dieback Diseases on Apple Trees in Canada.</title>
        <authorList>
            <person name="Ellouze W."/>
            <person name="Ilyukhin E."/>
            <person name="Sulman M."/>
            <person name="Ali S."/>
        </authorList>
    </citation>
    <scope>NUCLEOTIDE SEQUENCE [LARGE SCALE GENOMIC DNA]</scope>
    <source>
        <strain evidence="1 2">M45-28</strain>
    </source>
</reference>
<gene>
    <name evidence="1" type="ORF">SLS58_003877</name>
</gene>
<protein>
    <submittedName>
        <fullName evidence="1">Uncharacterized protein</fullName>
    </submittedName>
</protein>
<evidence type="ECO:0000313" key="1">
    <source>
        <dbReference type="EMBL" id="KAL1645172.1"/>
    </source>
</evidence>
<name>A0ABR3TUX3_9PEZI</name>
<sequence length="68" mass="8002">MATRTMPFLRAPLYRVDQLQDKRMPTDLQESIHFPIVETVRTQLITVYAEPLMQESLQKSSPLTWEPQ</sequence>